<dbReference type="EMBL" id="CZQC01000004">
    <property type="protein sequence ID" value="CUS40143.1"/>
    <property type="molecule type" value="Genomic_DNA"/>
</dbReference>
<evidence type="ECO:0000256" key="9">
    <source>
        <dbReference type="ARBA" id="ARBA00023136"/>
    </source>
</evidence>
<dbReference type="Pfam" id="PF01343">
    <property type="entry name" value="Peptidase_S49"/>
    <property type="match status" value="1"/>
</dbReference>
<feature type="domain" description="Peptidase S49" evidence="12">
    <location>
        <begin position="164"/>
        <end position="311"/>
    </location>
</feature>
<dbReference type="SUPFAM" id="SSF52096">
    <property type="entry name" value="ClpP/crotonase"/>
    <property type="match status" value="1"/>
</dbReference>
<evidence type="ECO:0000256" key="10">
    <source>
        <dbReference type="SAM" id="MobiDB-lite"/>
    </source>
</evidence>
<evidence type="ECO:0000313" key="14">
    <source>
        <dbReference type="EMBL" id="CUS40143.1"/>
    </source>
</evidence>
<keyword evidence="6" id="KW-0378">Hydrolase</keyword>
<accession>A0A160T9G6</accession>
<evidence type="ECO:0000256" key="7">
    <source>
        <dbReference type="ARBA" id="ARBA00022825"/>
    </source>
</evidence>
<evidence type="ECO:0000256" key="1">
    <source>
        <dbReference type="ARBA" id="ARBA00004236"/>
    </source>
</evidence>
<dbReference type="CDD" id="cd07023">
    <property type="entry name" value="S49_Sppa_N_C"/>
    <property type="match status" value="1"/>
</dbReference>
<evidence type="ECO:0000256" key="8">
    <source>
        <dbReference type="ARBA" id="ARBA00022989"/>
    </source>
</evidence>
<evidence type="ECO:0000256" key="3">
    <source>
        <dbReference type="ARBA" id="ARBA00022475"/>
    </source>
</evidence>
<dbReference type="AlphaFoldDB" id="A0A160T9G6"/>
<dbReference type="Gene3D" id="6.20.330.10">
    <property type="match status" value="1"/>
</dbReference>
<feature type="domain" description="Peptidase S49 N-terminal proteobacteria" evidence="13">
    <location>
        <begin position="2"/>
        <end position="160"/>
    </location>
</feature>
<dbReference type="InterPro" id="IPR002142">
    <property type="entry name" value="Peptidase_S49"/>
</dbReference>
<feature type="compositionally biased region" description="Basic and acidic residues" evidence="10">
    <location>
        <begin position="72"/>
        <end position="87"/>
    </location>
</feature>
<name>A0A160T9G6_9ZZZZ</name>
<dbReference type="GO" id="GO:0006508">
    <property type="term" value="P:proteolysis"/>
    <property type="evidence" value="ECO:0007669"/>
    <property type="project" value="UniProtKB-KW"/>
</dbReference>
<keyword evidence="5 11" id="KW-0812">Transmembrane</keyword>
<evidence type="ECO:0000256" key="11">
    <source>
        <dbReference type="SAM" id="Phobius"/>
    </source>
</evidence>
<dbReference type="GO" id="GO:0004252">
    <property type="term" value="F:serine-type endopeptidase activity"/>
    <property type="evidence" value="ECO:0007669"/>
    <property type="project" value="InterPro"/>
</dbReference>
<dbReference type="PANTHER" id="PTHR42987">
    <property type="entry name" value="PEPTIDASE S49"/>
    <property type="match status" value="1"/>
</dbReference>
<dbReference type="InterPro" id="IPR047272">
    <property type="entry name" value="S49_SppA_C"/>
</dbReference>
<organism evidence="14">
    <name type="scientific">hydrothermal vent metagenome</name>
    <dbReference type="NCBI Taxonomy" id="652676"/>
    <lineage>
        <taxon>unclassified sequences</taxon>
        <taxon>metagenomes</taxon>
        <taxon>ecological metagenomes</taxon>
    </lineage>
</organism>
<evidence type="ECO:0000259" key="13">
    <source>
        <dbReference type="Pfam" id="PF08496"/>
    </source>
</evidence>
<proteinExistence type="inferred from homology"/>
<protein>
    <submittedName>
        <fullName evidence="14">SohB protein, peptidase U7 family</fullName>
    </submittedName>
</protein>
<feature type="region of interest" description="Disordered" evidence="10">
    <location>
        <begin position="72"/>
        <end position="95"/>
    </location>
</feature>
<dbReference type="Gene3D" id="3.90.226.10">
    <property type="entry name" value="2-enoyl-CoA Hydratase, Chain A, domain 1"/>
    <property type="match status" value="1"/>
</dbReference>
<evidence type="ECO:0000259" key="12">
    <source>
        <dbReference type="Pfam" id="PF01343"/>
    </source>
</evidence>
<keyword evidence="4" id="KW-0645">Protease</keyword>
<evidence type="ECO:0000256" key="4">
    <source>
        <dbReference type="ARBA" id="ARBA00022670"/>
    </source>
</evidence>
<keyword evidence="7" id="KW-0720">Serine protease</keyword>
<gene>
    <name evidence="14" type="ORF">MGWOODY_Tha297</name>
</gene>
<feature type="transmembrane region" description="Helical" evidence="11">
    <location>
        <begin position="12"/>
        <end position="33"/>
    </location>
</feature>
<feature type="transmembrane region" description="Helical" evidence="11">
    <location>
        <begin position="192"/>
        <end position="209"/>
    </location>
</feature>
<dbReference type="NCBIfam" id="NF008745">
    <property type="entry name" value="PRK11778.1"/>
    <property type="match status" value="1"/>
</dbReference>
<comment type="similarity">
    <text evidence="2">Belongs to the peptidase S49 family.</text>
</comment>
<sequence>MEFLAEYGSFLLKVVTLVVAVLILVGGIVSIAARNKKSSDGELVIKKVNEELEDNKDQLEYAVSSEGELKALEKQRKKEDKEKEKKEKKLAKTAPDPAVARKKRVYVIDFDGDIRASDVELMRKEITAILTLAEKNDEVVVRLESGGGMVHSYGFGASQLKRIRDRGIHLTVCVDMVAASGGYMMACLADRIVAAPFAIIGSIGVVAQLPNFSKVLKKYDVDYELFTAGEYKRTVTMFGENTDKAKEKFQADLEETHDLFKHHVKHHRPRVDIEAVATGDIWYGVQAIDHKLIDEVGTSDDYLVAACDNADVYTVRYEFKKTLQEKLGFAVQVGFERAVTRVLTSLQNQMQSKG</sequence>
<dbReference type="Pfam" id="PF08496">
    <property type="entry name" value="Peptidase_S49_N"/>
    <property type="match status" value="1"/>
</dbReference>
<dbReference type="InterPro" id="IPR029045">
    <property type="entry name" value="ClpP/crotonase-like_dom_sf"/>
</dbReference>
<dbReference type="PANTHER" id="PTHR42987:SF4">
    <property type="entry name" value="PROTEASE SOHB-RELATED"/>
    <property type="match status" value="1"/>
</dbReference>
<evidence type="ECO:0000256" key="5">
    <source>
        <dbReference type="ARBA" id="ARBA00022692"/>
    </source>
</evidence>
<keyword evidence="8 11" id="KW-1133">Transmembrane helix</keyword>
<keyword evidence="9 11" id="KW-0472">Membrane</keyword>
<reference evidence="14" key="1">
    <citation type="submission" date="2015-10" db="EMBL/GenBank/DDBJ databases">
        <authorList>
            <person name="Gilbert D.G."/>
        </authorList>
    </citation>
    <scope>NUCLEOTIDE SEQUENCE</scope>
</reference>
<dbReference type="GO" id="GO:0005886">
    <property type="term" value="C:plasma membrane"/>
    <property type="evidence" value="ECO:0007669"/>
    <property type="project" value="UniProtKB-SubCell"/>
</dbReference>
<dbReference type="InterPro" id="IPR013703">
    <property type="entry name" value="Peptidase_S49_N_proteobac"/>
</dbReference>
<keyword evidence="3" id="KW-1003">Cell membrane</keyword>
<evidence type="ECO:0000256" key="2">
    <source>
        <dbReference type="ARBA" id="ARBA00008683"/>
    </source>
</evidence>
<evidence type="ECO:0000256" key="6">
    <source>
        <dbReference type="ARBA" id="ARBA00022801"/>
    </source>
</evidence>
<comment type="subcellular location">
    <subcellularLocation>
        <location evidence="1">Cell membrane</location>
    </subcellularLocation>
</comment>